<feature type="region of interest" description="Disordered" evidence="1">
    <location>
        <begin position="17"/>
        <end position="50"/>
    </location>
</feature>
<feature type="compositionally biased region" description="Basic residues" evidence="1">
    <location>
        <begin position="108"/>
        <end position="119"/>
    </location>
</feature>
<feature type="region of interest" description="Disordered" evidence="1">
    <location>
        <begin position="1263"/>
        <end position="1306"/>
    </location>
</feature>
<feature type="region of interest" description="Disordered" evidence="1">
    <location>
        <begin position="77"/>
        <end position="157"/>
    </location>
</feature>
<dbReference type="InterPro" id="IPR011011">
    <property type="entry name" value="Znf_FYVE_PHD"/>
</dbReference>
<feature type="region of interest" description="Disordered" evidence="1">
    <location>
        <begin position="1318"/>
        <end position="1337"/>
    </location>
</feature>
<gene>
    <name evidence="2" type="ORF">D9757_013608</name>
</gene>
<feature type="compositionally biased region" description="Basic residues" evidence="1">
    <location>
        <begin position="678"/>
        <end position="693"/>
    </location>
</feature>
<feature type="compositionally biased region" description="Low complexity" evidence="1">
    <location>
        <begin position="1320"/>
        <end position="1336"/>
    </location>
</feature>
<feature type="compositionally biased region" description="Polar residues" evidence="1">
    <location>
        <begin position="140"/>
        <end position="152"/>
    </location>
</feature>
<protein>
    <submittedName>
        <fullName evidence="2">Uncharacterized protein</fullName>
    </submittedName>
</protein>
<dbReference type="OrthoDB" id="3056903at2759"/>
<feature type="compositionally biased region" description="Basic residues" evidence="1">
    <location>
        <begin position="1748"/>
        <end position="1760"/>
    </location>
</feature>
<keyword evidence="3" id="KW-1185">Reference proteome</keyword>
<evidence type="ECO:0000313" key="2">
    <source>
        <dbReference type="EMBL" id="KAF5361206.1"/>
    </source>
</evidence>
<name>A0A8H5LL20_9AGAR</name>
<dbReference type="SUPFAM" id="SSF57903">
    <property type="entry name" value="FYVE/PHD zinc finger"/>
    <property type="match status" value="1"/>
</dbReference>
<evidence type="ECO:0000313" key="3">
    <source>
        <dbReference type="Proteomes" id="UP000518752"/>
    </source>
</evidence>
<feature type="compositionally biased region" description="Basic and acidic residues" evidence="1">
    <location>
        <begin position="694"/>
        <end position="706"/>
    </location>
</feature>
<feature type="compositionally biased region" description="Polar residues" evidence="1">
    <location>
        <begin position="17"/>
        <end position="29"/>
    </location>
</feature>
<evidence type="ECO:0000256" key="1">
    <source>
        <dbReference type="SAM" id="MobiDB-lite"/>
    </source>
</evidence>
<dbReference type="Proteomes" id="UP000518752">
    <property type="component" value="Unassembled WGS sequence"/>
</dbReference>
<feature type="region of interest" description="Disordered" evidence="1">
    <location>
        <begin position="1711"/>
        <end position="1760"/>
    </location>
</feature>
<feature type="region of interest" description="Disordered" evidence="1">
    <location>
        <begin position="674"/>
        <end position="794"/>
    </location>
</feature>
<reference evidence="2 3" key="1">
    <citation type="journal article" date="2020" name="ISME J.">
        <title>Uncovering the hidden diversity of litter-decomposition mechanisms in mushroom-forming fungi.</title>
        <authorList>
            <person name="Floudas D."/>
            <person name="Bentzer J."/>
            <person name="Ahren D."/>
            <person name="Johansson T."/>
            <person name="Persson P."/>
            <person name="Tunlid A."/>
        </authorList>
    </citation>
    <scope>NUCLEOTIDE SEQUENCE [LARGE SCALE GENOMIC DNA]</scope>
    <source>
        <strain evidence="2 3">CBS 406.79</strain>
    </source>
</reference>
<sequence length="1760" mass="198313">MNPLSGFLNFIKNRFKSSQSGAVESSNSRPLIEKKPAPSSFMSRPKANSAAVDPIPFHGAGGYYYYSSQPPPGFNYSSYPAPPVASHNPSQNPARLNKRPAGKDMQKLPKKLARSKGHTQVKDADQYEPSDSSLSDNSDYNHTSELSKSNTGFPPGIPSAVPSTDIGFWNMETKYIQFSELTNGWDRWPQGNWYMDISPSVFQETEELAVHWACRNNGGKQVKNASATAQTIFKEEQLLNKCRCGTGHLVHYKCENKAQIVRWAGGVRYYNGTHDHNHPHIPITHLTLGEKKKLISLVKANPKSAPAALLSGNTVDGSSTADISDALIHSGRVSRYRSQILGTAHQKDDNGFLRAYSQFQKDYPGFIIGSTMQGGVIVVSAQTPFMASQLHVDGFSISGPFNGIVSDAAHNWWKDQSALLIISSIFSEILQQWIPALISYSNGASAGHFEYHFLTLMETIARIATERKKDVNDELFTGIIDFSQAERLGFSQAFMRFWRSRGDNRSDEELFSKAGTLLKGCWQHFSSSVTRVKRITAIVQPSSRTRFERLAKSLQNAELPEFIETCTTIRSEFPRLKEWLNWWLQPEHAEMLFVSRRRMPERLWSALPETTNAEEAMHFSMYSQQGRKHGFIDGWIALKKIADTFQRKYNAASVGQPLHWGKTDLQRRNKLKAEIGRTKRSRSKPKIRARRQRYVNDGRPKDDHRLLRTQRRTQNSQQDAQDDEVEKGSEDEAEEWGESEIGEWAGITASSTTEPPAKRPRKAAAQSLSQSRNNSLSSRTDISLPSPPDPLLKHSRQALLDGAPRDFALTQGLLTISKRLPSLPSYQWARNSCWLDTSLELIFYGLNYCWPNIEALFENHPLHRFYPVFKSLQARRLLLLGNPKETKILISDLKDQREQMRKYIKTTFSERDGNIYDMDTPFSWFTSALEISHILRKTHKRKLEAHELLAYQYFGMECITLKLCMGGDTTSNSKPCYAHVQLQPPHPGPSPRCTAGPTAEKWSLFKGNIQSWIRSLTDPAHVHCESLKHCWCTENKPFHACTGDAHCINISTSLPAFWIIDQDISSGTSLNAEPWSFPRTLYPVKGKEAKDKGFCYEMVGRVFFGRSHFVGRFIVPTDTPTQQPAVYFYDGMKNNGQAVKETGGQKTLLEGALPQLPTGYEQFRSYAVIYRLVGGKKAQEWFSDRQHKLIKKHLSITYKDSSFVPALNLPSALYSNPEFAVRSLTNCSWLTDVALKGLEKNAIPPVDYDQILSSSPANTEVASTASSYYSADENRAGGTPDTTEQDNKTDSGSFSIPNPAERSPLSDYSDIIDELTGEGAHSSTSSHILSSSPAPSDEAHVVCRCGIETDGHRQEVQETLIQCTFCDYYWSHRACQTYRTTSVIRNFMCPVCALESPGKLKALQDQVIRTRKSSRSASATAADISSRLFDGKGVLIKDKEFYYPARLLQKLPRNRWSFRWWRHNIPAPGSLQIPGKEDITSINNIVDELWGNRAARRKIRLGLWKRAHLVDEAQEDDDRKDYKEPTSEIDRALRPHKDVLRQLMDSPASVKLPIPAKEFVEQGKHQGTVFGYSGGLTKDDCARINGWFRDKIPGAQNKGISWYCTLPIAHARTLVLAHCHGPELGSKSSTETDILRHAFSRLVGWTGLTIDGKKKPQEKYDVDLEALRILEKLIFDVSESAGEAGNHQWGLDAGSHQRNWNPWTLDAPESWATDRRYGDNDTELETGPEFKDDQAIAAAEKKIIVPRPKPKPLTRRVKQN</sequence>
<accession>A0A8H5LL20</accession>
<proteinExistence type="predicted"/>
<organism evidence="2 3">
    <name type="scientific">Collybiopsis confluens</name>
    <dbReference type="NCBI Taxonomy" id="2823264"/>
    <lineage>
        <taxon>Eukaryota</taxon>
        <taxon>Fungi</taxon>
        <taxon>Dikarya</taxon>
        <taxon>Basidiomycota</taxon>
        <taxon>Agaricomycotina</taxon>
        <taxon>Agaricomycetes</taxon>
        <taxon>Agaricomycetidae</taxon>
        <taxon>Agaricales</taxon>
        <taxon>Marasmiineae</taxon>
        <taxon>Omphalotaceae</taxon>
        <taxon>Collybiopsis</taxon>
    </lineage>
</organism>
<feature type="compositionally biased region" description="Basic and acidic residues" evidence="1">
    <location>
        <begin position="1728"/>
        <end position="1743"/>
    </location>
</feature>
<feature type="compositionally biased region" description="Acidic residues" evidence="1">
    <location>
        <begin position="720"/>
        <end position="741"/>
    </location>
</feature>
<feature type="compositionally biased region" description="Low complexity" evidence="1">
    <location>
        <begin position="763"/>
        <end position="779"/>
    </location>
</feature>
<dbReference type="EMBL" id="JAACJN010000212">
    <property type="protein sequence ID" value="KAF5361206.1"/>
    <property type="molecule type" value="Genomic_DNA"/>
</dbReference>
<comment type="caution">
    <text evidence="2">The sequence shown here is derived from an EMBL/GenBank/DDBJ whole genome shotgun (WGS) entry which is preliminary data.</text>
</comment>